<comment type="caution">
    <text evidence="1">The sequence shown here is derived from an EMBL/GenBank/DDBJ whole genome shotgun (WGS) entry which is preliminary data.</text>
</comment>
<proteinExistence type="predicted"/>
<dbReference type="Proteomes" id="UP000295511">
    <property type="component" value="Unassembled WGS sequence"/>
</dbReference>
<keyword evidence="2" id="KW-1185">Reference proteome</keyword>
<dbReference type="EMBL" id="SMRU01000039">
    <property type="protein sequence ID" value="TDF89469.1"/>
    <property type="molecule type" value="Genomic_DNA"/>
</dbReference>
<evidence type="ECO:0008006" key="3">
    <source>
        <dbReference type="Google" id="ProtNLM"/>
    </source>
</evidence>
<dbReference type="InterPro" id="IPR043128">
    <property type="entry name" value="Rev_trsase/Diguanyl_cyclase"/>
</dbReference>
<reference evidence="1 2" key="1">
    <citation type="submission" date="2019-03" db="EMBL/GenBank/DDBJ databases">
        <title>Whole genome sequence of Arthrobacter sp JH1-1.</title>
        <authorList>
            <person name="Trinh H.N."/>
        </authorList>
    </citation>
    <scope>NUCLEOTIDE SEQUENCE [LARGE SCALE GENOMIC DNA]</scope>
    <source>
        <strain evidence="1 2">JH1-1</strain>
    </source>
</reference>
<sequence>MRDVTGTRKPTVSYRIATSAAATADLAAMITAADRALYEAKSFRRNRIVTARAPNVEAKLFLHVTHGQGRVFPLQPTDAIGSSVWLGYTPS</sequence>
<organism evidence="1 2">
    <name type="scientific">Arthrobacter terricola</name>
    <dbReference type="NCBI Taxonomy" id="2547396"/>
    <lineage>
        <taxon>Bacteria</taxon>
        <taxon>Bacillati</taxon>
        <taxon>Actinomycetota</taxon>
        <taxon>Actinomycetes</taxon>
        <taxon>Micrococcales</taxon>
        <taxon>Micrococcaceae</taxon>
        <taxon>Arthrobacter</taxon>
    </lineage>
</organism>
<gene>
    <name evidence="1" type="ORF">E1809_22950</name>
</gene>
<evidence type="ECO:0000313" key="2">
    <source>
        <dbReference type="Proteomes" id="UP000295511"/>
    </source>
</evidence>
<protein>
    <recommendedName>
        <fullName evidence="3">GGDEF domain-containing protein</fullName>
    </recommendedName>
</protein>
<name>A0A4R5K744_9MICC</name>
<dbReference type="AlphaFoldDB" id="A0A4R5K744"/>
<accession>A0A4R5K744</accession>
<dbReference type="Gene3D" id="3.30.70.270">
    <property type="match status" value="1"/>
</dbReference>
<dbReference type="RefSeq" id="WP_133206569.1">
    <property type="nucleotide sequence ID" value="NZ_SMRU01000039.1"/>
</dbReference>
<evidence type="ECO:0000313" key="1">
    <source>
        <dbReference type="EMBL" id="TDF89469.1"/>
    </source>
</evidence>